<proteinExistence type="predicted"/>
<dbReference type="RefSeq" id="WP_089323695.1">
    <property type="nucleotide sequence ID" value="NZ_FZOB01000017.1"/>
</dbReference>
<reference evidence="2" key="1">
    <citation type="submission" date="2017-06" db="EMBL/GenBank/DDBJ databases">
        <authorList>
            <person name="Varghese N."/>
            <person name="Submissions S."/>
        </authorList>
    </citation>
    <scope>NUCLEOTIDE SEQUENCE [LARGE SCALE GENOMIC DNA]</scope>
    <source>
        <strain evidence="2">DSM 15668</strain>
    </source>
</reference>
<dbReference type="Pfam" id="PF06082">
    <property type="entry name" value="YjbH"/>
    <property type="match status" value="1"/>
</dbReference>
<dbReference type="AlphaFoldDB" id="A0A239A8Z3"/>
<accession>A0A239A8Z3</accession>
<dbReference type="InterPro" id="IPR010344">
    <property type="entry name" value="YbjH"/>
</dbReference>
<dbReference type="OrthoDB" id="13715at2"/>
<dbReference type="EMBL" id="FZOB01000017">
    <property type="protein sequence ID" value="SNR92030.1"/>
    <property type="molecule type" value="Genomic_DNA"/>
</dbReference>
<sequence length="221" mass="24916">MKTDKLFLTVLTIGTFVSNGPAHGAYRDPVGEFGVTGYLFTPSAYIQQKRSVTPSFSFNRHYKSLGLNTVILPGLETAIRYNIENNEDKDFLLKYQFLPETDRYPAIAFGGSVSEDALSHGFYISISKYFETFIPQTFTVGYGSGIYNGFFTGAELLFHPKFTILIEYANFREKTLKTYMEKPDSDINVGIKIMPFKNLQITGYYLTGNTAGGNISYTFKF</sequence>
<keyword evidence="2" id="KW-1185">Reference proteome</keyword>
<dbReference type="Proteomes" id="UP000198405">
    <property type="component" value="Unassembled WGS sequence"/>
</dbReference>
<evidence type="ECO:0000313" key="1">
    <source>
        <dbReference type="EMBL" id="SNR92030.1"/>
    </source>
</evidence>
<organism evidence="1 2">
    <name type="scientific">Desulfurobacterium atlanticum</name>
    <dbReference type="NCBI Taxonomy" id="240169"/>
    <lineage>
        <taxon>Bacteria</taxon>
        <taxon>Pseudomonadati</taxon>
        <taxon>Aquificota</taxon>
        <taxon>Aquificia</taxon>
        <taxon>Desulfurobacteriales</taxon>
        <taxon>Desulfurobacteriaceae</taxon>
        <taxon>Desulfurobacterium</taxon>
    </lineage>
</organism>
<name>A0A239A8Z3_9BACT</name>
<gene>
    <name evidence="1" type="ORF">SAMN06265340_1173</name>
</gene>
<evidence type="ECO:0000313" key="2">
    <source>
        <dbReference type="Proteomes" id="UP000198405"/>
    </source>
</evidence>
<protein>
    <submittedName>
        <fullName evidence="1">Exopolysaccharide biosynthesis protein YbjH</fullName>
    </submittedName>
</protein>